<feature type="transmembrane region" description="Helical" evidence="1">
    <location>
        <begin position="6"/>
        <end position="23"/>
    </location>
</feature>
<keyword evidence="1" id="KW-0472">Membrane</keyword>
<evidence type="ECO:0000313" key="3">
    <source>
        <dbReference type="Proteomes" id="UP000184212"/>
    </source>
</evidence>
<dbReference type="AlphaFoldDB" id="A0A1M5VX43"/>
<evidence type="ECO:0000313" key="2">
    <source>
        <dbReference type="EMBL" id="SHH79777.1"/>
    </source>
</evidence>
<gene>
    <name evidence="2" type="ORF">SAMN04488109_5488</name>
</gene>
<keyword evidence="1" id="KW-0812">Transmembrane</keyword>
<dbReference type="Proteomes" id="UP000184212">
    <property type="component" value="Unassembled WGS sequence"/>
</dbReference>
<feature type="transmembrane region" description="Helical" evidence="1">
    <location>
        <begin position="74"/>
        <end position="100"/>
    </location>
</feature>
<keyword evidence="3" id="KW-1185">Reference proteome</keyword>
<organism evidence="2 3">
    <name type="scientific">Chryseolinea serpens</name>
    <dbReference type="NCBI Taxonomy" id="947013"/>
    <lineage>
        <taxon>Bacteria</taxon>
        <taxon>Pseudomonadati</taxon>
        <taxon>Bacteroidota</taxon>
        <taxon>Cytophagia</taxon>
        <taxon>Cytophagales</taxon>
        <taxon>Fulvivirgaceae</taxon>
        <taxon>Chryseolinea</taxon>
    </lineage>
</organism>
<sequence>MIVGAIAVAAIGILIYIMHNLRISTIRDYKGKYDYINTHEIKNYKKVFLCFGIAAMLIINLYGMGKLFTIGVWFFVRLFISIAGGTLIAYVAFLILDYYYPTILNRKLRKWRFMPRKGKTGNTLRLLSEEEEDVHLEEGMKAEESAFSIDYDVWIDERSGEVKIEKYPGHLQALRCNSCGFYTMKVVREEITKEPGPDGPGELIKHYQCYYCKSVRATAFNISTREADDYKNSPRMAFRRSKNVEMIRLEIQTNTGGKKFFEFQSVGQAQKFLEEYDSEKP</sequence>
<accession>A0A1M5VX43</accession>
<evidence type="ECO:0000256" key="1">
    <source>
        <dbReference type="SAM" id="Phobius"/>
    </source>
</evidence>
<dbReference type="STRING" id="947013.SAMN04488109_5488"/>
<dbReference type="OrthoDB" id="9810918at2"/>
<keyword evidence="1" id="KW-1133">Transmembrane helix</keyword>
<name>A0A1M5VX43_9BACT</name>
<dbReference type="EMBL" id="FQWQ01000004">
    <property type="protein sequence ID" value="SHH79777.1"/>
    <property type="molecule type" value="Genomic_DNA"/>
</dbReference>
<reference evidence="2 3" key="1">
    <citation type="submission" date="2016-11" db="EMBL/GenBank/DDBJ databases">
        <authorList>
            <person name="Jaros S."/>
            <person name="Januszkiewicz K."/>
            <person name="Wedrychowicz H."/>
        </authorList>
    </citation>
    <scope>NUCLEOTIDE SEQUENCE [LARGE SCALE GENOMIC DNA]</scope>
    <source>
        <strain evidence="2 3">DSM 24574</strain>
    </source>
</reference>
<proteinExistence type="predicted"/>
<protein>
    <submittedName>
        <fullName evidence="2">Uncharacterized protein</fullName>
    </submittedName>
</protein>
<feature type="transmembrane region" description="Helical" evidence="1">
    <location>
        <begin position="44"/>
        <end position="62"/>
    </location>
</feature>